<keyword evidence="7" id="KW-0594">Phospholipid biosynthesis</keyword>
<dbReference type="Gene3D" id="2.60.200.40">
    <property type="match status" value="1"/>
</dbReference>
<evidence type="ECO:0000256" key="2">
    <source>
        <dbReference type="ARBA" id="ARBA00005983"/>
    </source>
</evidence>
<comment type="caution">
    <text evidence="10">The sequence shown here is derived from an EMBL/GenBank/DDBJ whole genome shotgun (WGS) entry which is preliminary data.</text>
</comment>
<keyword evidence="7" id="KW-0444">Lipid biosynthesis</keyword>
<dbReference type="GO" id="GO:0008654">
    <property type="term" value="P:phospholipid biosynthetic process"/>
    <property type="evidence" value="ECO:0007669"/>
    <property type="project" value="UniProtKB-KW"/>
</dbReference>
<dbReference type="InterPro" id="IPR017438">
    <property type="entry name" value="ATP-NAD_kinase_N"/>
</dbReference>
<evidence type="ECO:0000256" key="3">
    <source>
        <dbReference type="ARBA" id="ARBA00022679"/>
    </source>
</evidence>
<evidence type="ECO:0000256" key="1">
    <source>
        <dbReference type="ARBA" id="ARBA00001946"/>
    </source>
</evidence>
<dbReference type="SMART" id="SM00046">
    <property type="entry name" value="DAGKc"/>
    <property type="match status" value="1"/>
</dbReference>
<dbReference type="SUPFAM" id="SSF111331">
    <property type="entry name" value="NAD kinase/diacylglycerol kinase-like"/>
    <property type="match status" value="1"/>
</dbReference>
<keyword evidence="8" id="KW-1208">Phospholipid metabolism</keyword>
<organism evidence="10 11">
    <name type="scientific">Candidatus Neomicrothrix subdominans</name>
    <dbReference type="NCBI Taxonomy" id="2954438"/>
    <lineage>
        <taxon>Bacteria</taxon>
        <taxon>Bacillati</taxon>
        <taxon>Actinomycetota</taxon>
        <taxon>Acidimicrobiia</taxon>
        <taxon>Acidimicrobiales</taxon>
        <taxon>Microthrixaceae</taxon>
        <taxon>Candidatus Neomicrothrix</taxon>
    </lineage>
</organism>
<dbReference type="Gene3D" id="3.40.50.10330">
    <property type="entry name" value="Probable inorganic polyphosphate/atp-NAD kinase, domain 1"/>
    <property type="match status" value="1"/>
</dbReference>
<evidence type="ECO:0000256" key="4">
    <source>
        <dbReference type="ARBA" id="ARBA00022741"/>
    </source>
</evidence>
<evidence type="ECO:0000259" key="9">
    <source>
        <dbReference type="PROSITE" id="PS50146"/>
    </source>
</evidence>
<dbReference type="PANTHER" id="PTHR12358">
    <property type="entry name" value="SPHINGOSINE KINASE"/>
    <property type="match status" value="1"/>
</dbReference>
<accession>A0A936NAF6</accession>
<evidence type="ECO:0000256" key="8">
    <source>
        <dbReference type="ARBA" id="ARBA00023264"/>
    </source>
</evidence>
<reference evidence="10 11" key="1">
    <citation type="submission" date="2020-10" db="EMBL/GenBank/DDBJ databases">
        <title>Connecting structure to function with the recovery of over 1000 high-quality activated sludge metagenome-assembled genomes encoding full-length rRNA genes using long-read sequencing.</title>
        <authorList>
            <person name="Singleton C.M."/>
            <person name="Petriglieri F."/>
            <person name="Kristensen J.M."/>
            <person name="Kirkegaard R.H."/>
            <person name="Michaelsen T.Y."/>
            <person name="Andersen M.H."/>
            <person name="Karst S.M."/>
            <person name="Dueholm M.S."/>
            <person name="Nielsen P.H."/>
            <person name="Albertsen M."/>
        </authorList>
    </citation>
    <scope>NUCLEOTIDE SEQUENCE [LARGE SCALE GENOMIC DNA]</scope>
    <source>
        <strain evidence="10">Lyne_18-Q3-R50-59_MAXAC.006</strain>
    </source>
</reference>
<dbReference type="InterPro" id="IPR050187">
    <property type="entry name" value="Lipid_Phosphate_FormReg"/>
</dbReference>
<keyword evidence="4" id="KW-0547">Nucleotide-binding</keyword>
<dbReference type="GO" id="GO:0016301">
    <property type="term" value="F:kinase activity"/>
    <property type="evidence" value="ECO:0007669"/>
    <property type="project" value="UniProtKB-KW"/>
</dbReference>
<evidence type="ECO:0000256" key="7">
    <source>
        <dbReference type="ARBA" id="ARBA00023209"/>
    </source>
</evidence>
<gene>
    <name evidence="10" type="ORF">IPN02_07155</name>
</gene>
<keyword evidence="3" id="KW-0808">Transferase</keyword>
<keyword evidence="7" id="KW-0443">Lipid metabolism</keyword>
<evidence type="ECO:0000313" key="11">
    <source>
        <dbReference type="Proteomes" id="UP000727993"/>
    </source>
</evidence>
<dbReference type="Pfam" id="PF19279">
    <property type="entry name" value="YegS_C"/>
    <property type="match status" value="1"/>
</dbReference>
<dbReference type="Pfam" id="PF00781">
    <property type="entry name" value="DAGK_cat"/>
    <property type="match status" value="1"/>
</dbReference>
<dbReference type="InterPro" id="IPR016064">
    <property type="entry name" value="NAD/diacylglycerol_kinase_sf"/>
</dbReference>
<proteinExistence type="inferred from homology"/>
<evidence type="ECO:0000313" key="10">
    <source>
        <dbReference type="EMBL" id="MBK9296613.1"/>
    </source>
</evidence>
<evidence type="ECO:0000256" key="5">
    <source>
        <dbReference type="ARBA" id="ARBA00022777"/>
    </source>
</evidence>
<dbReference type="InterPro" id="IPR001206">
    <property type="entry name" value="Diacylglycerol_kinase_cat_dom"/>
</dbReference>
<dbReference type="Proteomes" id="UP000727993">
    <property type="component" value="Unassembled WGS sequence"/>
</dbReference>
<dbReference type="PROSITE" id="PS50146">
    <property type="entry name" value="DAGK"/>
    <property type="match status" value="1"/>
</dbReference>
<dbReference type="InterPro" id="IPR045540">
    <property type="entry name" value="YegS/DAGK_C"/>
</dbReference>
<feature type="domain" description="DAGKc" evidence="9">
    <location>
        <begin position="183"/>
        <end position="309"/>
    </location>
</feature>
<dbReference type="PANTHER" id="PTHR12358:SF54">
    <property type="entry name" value="SPHINGOSINE KINASE RELATED PROTEIN"/>
    <property type="match status" value="1"/>
</dbReference>
<evidence type="ECO:0000256" key="6">
    <source>
        <dbReference type="ARBA" id="ARBA00022840"/>
    </source>
</evidence>
<keyword evidence="5" id="KW-0418">Kinase</keyword>
<comment type="cofactor">
    <cofactor evidence="1">
        <name>Mg(2+)</name>
        <dbReference type="ChEBI" id="CHEBI:18420"/>
    </cofactor>
</comment>
<keyword evidence="6" id="KW-0067">ATP-binding</keyword>
<dbReference type="GO" id="GO:0005524">
    <property type="term" value="F:ATP binding"/>
    <property type="evidence" value="ECO:0007669"/>
    <property type="project" value="UniProtKB-KW"/>
</dbReference>
<name>A0A936NAF6_9ACTN</name>
<sequence length="471" mass="49103">MDAQQPLTSVVTRLREAGWWSWLATAVVFGSAGGRRGRRAALRGLLAVAGSRGMVRAITVLTHRGERAGDARSMGARSAALALLPGGRSADAGWSQPSAEAASAAAFVTAAALESAPWTAVASVVGLVGTWDLPERQGARSVTLGAAVGAAAAVATLRWWPRIDTSPAEAPPAPERFAGELGPEGEGLAVVVNPGSGGGGDEAEGQIEEIRQGLPGATIVRFEDGDDLLELLDGATETAKALGVLGGDGSINAAAEVALAHGIALAVFPGGTLNHFARDLGVDTIAEAVDAVLEGTVVEVDTALIADRPFLNTASLGSYSELVVAREKLEDRIGKWPAMLVAMVKVLRHSTPTKIVMDGKPRRVWMIFLGNCAYDPPGFAPATRARLDDGLIDLRLVDGSAPAARLRLMLALLTGTLGKSRVYRRRLVKRLNIASEEKNPMLAVDGEVFEGPSNFVVATRPGSLRVYAPTR</sequence>
<dbReference type="AlphaFoldDB" id="A0A936NAF6"/>
<comment type="similarity">
    <text evidence="2">Belongs to the diacylglycerol/lipid kinase family.</text>
</comment>
<protein>
    <recommendedName>
        <fullName evidence="9">DAGKc domain-containing protein</fullName>
    </recommendedName>
</protein>
<dbReference type="EMBL" id="JADJZA010000003">
    <property type="protein sequence ID" value="MBK9296613.1"/>
    <property type="molecule type" value="Genomic_DNA"/>
</dbReference>